<keyword evidence="6" id="KW-0408">Iron</keyword>
<feature type="signal peptide" evidence="13">
    <location>
        <begin position="1"/>
        <end position="37"/>
    </location>
</feature>
<comment type="caution">
    <text evidence="16">The sequence shown here is derived from an EMBL/GenBank/DDBJ whole genome shotgun (WGS) entry which is preliminary data.</text>
</comment>
<evidence type="ECO:0000256" key="6">
    <source>
        <dbReference type="ARBA" id="ARBA00023004"/>
    </source>
</evidence>
<keyword evidence="5 11" id="KW-0812">Transmembrane</keyword>
<evidence type="ECO:0000256" key="7">
    <source>
        <dbReference type="ARBA" id="ARBA00023065"/>
    </source>
</evidence>
<keyword evidence="3 11" id="KW-1134">Transmembrane beta strand</keyword>
<dbReference type="SUPFAM" id="SSF56935">
    <property type="entry name" value="Porins"/>
    <property type="match status" value="1"/>
</dbReference>
<dbReference type="Pfam" id="PF00593">
    <property type="entry name" value="TonB_dep_Rec_b-barrel"/>
    <property type="match status" value="1"/>
</dbReference>
<keyword evidence="10 11" id="KW-0998">Cell outer membrane</keyword>
<keyword evidence="9 11" id="KW-0472">Membrane</keyword>
<evidence type="ECO:0000256" key="10">
    <source>
        <dbReference type="ARBA" id="ARBA00023237"/>
    </source>
</evidence>
<evidence type="ECO:0000259" key="15">
    <source>
        <dbReference type="Pfam" id="PF07715"/>
    </source>
</evidence>
<accession>A0ABS7X7G8</accession>
<dbReference type="CDD" id="cd01347">
    <property type="entry name" value="ligand_gated_channel"/>
    <property type="match status" value="1"/>
</dbReference>
<dbReference type="RefSeq" id="WP_205309663.1">
    <property type="nucleotide sequence ID" value="NZ_JAERPS020000002.1"/>
</dbReference>
<reference evidence="16 17" key="1">
    <citation type="submission" date="2021-08" db="EMBL/GenBank/DDBJ databases">
        <title>Rheinheimera aquimaris sp. nov., isolated from seawater of the East Sea in Korea.</title>
        <authorList>
            <person name="Kim K.H."/>
            <person name="Wenting R."/>
            <person name="Kim K.R."/>
            <person name="Jeon C.O."/>
        </authorList>
    </citation>
    <scope>NUCLEOTIDE SEQUENCE [LARGE SCALE GENOMIC DNA]</scope>
    <source>
        <strain evidence="16 17">MA-13</strain>
    </source>
</reference>
<keyword evidence="2 11" id="KW-0813">Transport</keyword>
<evidence type="ECO:0000256" key="4">
    <source>
        <dbReference type="ARBA" id="ARBA00022496"/>
    </source>
</evidence>
<dbReference type="InterPro" id="IPR039426">
    <property type="entry name" value="TonB-dep_rcpt-like"/>
</dbReference>
<protein>
    <submittedName>
        <fullName evidence="16">TonB-dependent receptor</fullName>
    </submittedName>
</protein>
<comment type="similarity">
    <text evidence="11 12">Belongs to the TonB-dependent receptor family.</text>
</comment>
<dbReference type="InterPro" id="IPR000531">
    <property type="entry name" value="Beta-barrel_TonB"/>
</dbReference>
<sequence length="772" mass="85052">MAHNYNTDVPHKFSRPLLKPSLVALAISSCFALPTMAQETAKDVDEEVKLERIEVTARRTIENLQEVPVAVTSIGAADIAERGISTVVEIQQFSPNTTLQQSRGTNSTLTAFIRGVGQEDPLWGYEPGVGIYVDDVYVARPQGAVLDILNVERIEVLRGPQGTLYGKNTIGGAVKYVTKEMSGDTEFAVNLTAGSYKQGDVKLTGQIPLIDNQLYLGFGYANLQRDGYGNFLTSALSGQNSENYNKDLQAYRFTLEYRPNDAVFMRLNYDKTEDDSNAKGGYRLLPSLLTDAPVPDSVYDSYTSMPTWNTVETEGVGLTINWDINDNWTFKSITSQRESYSKTNIDFDNTSLDIFDVPAIYDDEQFTQEFQLNYQTDGFKMVSGAYYYTADSCGVFDAILGVLGRGAFGTPGLTREVGGCSNGDSTALYAQGSYDIDEKWSVTAGLRYTKDDKEAVVRNGLIFANVYPESGWVPGYVRPEGLTTPVVLDDSESWSKVTPKIGVEYQHSSDMMLFASYSQGFKSGTFNPRATTAEPAADPEDVDSFEVGIKSDWNDTLRINATLFMLDHKDRQYISVIPDEDDASALNQRLGNVGRSEATGVEVEVTWRASRELEIYGNLGLIDASFEEAVSFVPGTGAVDISDRFSVTNTPETTMNVGFSYNMMTDFGDVIFNGNYNYRSDYAVVELDNLLTQDGYCLLNLGVTWLSNDGHWSIALHGKNLTDEEYLVGNYAFIAPDPANPGQYIPGLGGDNTLIGYYGAPRTVSLSVGYRF</sequence>
<evidence type="ECO:0000256" key="12">
    <source>
        <dbReference type="RuleBase" id="RU003357"/>
    </source>
</evidence>
<dbReference type="InterPro" id="IPR012910">
    <property type="entry name" value="Plug_dom"/>
</dbReference>
<evidence type="ECO:0000256" key="13">
    <source>
        <dbReference type="SAM" id="SignalP"/>
    </source>
</evidence>
<evidence type="ECO:0000256" key="1">
    <source>
        <dbReference type="ARBA" id="ARBA00004571"/>
    </source>
</evidence>
<evidence type="ECO:0000313" key="17">
    <source>
        <dbReference type="Proteomes" id="UP000663814"/>
    </source>
</evidence>
<keyword evidence="17" id="KW-1185">Reference proteome</keyword>
<gene>
    <name evidence="16" type="ORF">I4W93_007775</name>
</gene>
<evidence type="ECO:0000256" key="3">
    <source>
        <dbReference type="ARBA" id="ARBA00022452"/>
    </source>
</evidence>
<dbReference type="Pfam" id="PF07715">
    <property type="entry name" value="Plug"/>
    <property type="match status" value="1"/>
</dbReference>
<evidence type="ECO:0000256" key="2">
    <source>
        <dbReference type="ARBA" id="ARBA00022448"/>
    </source>
</evidence>
<dbReference type="PANTHER" id="PTHR32552:SF81">
    <property type="entry name" value="TONB-DEPENDENT OUTER MEMBRANE RECEPTOR"/>
    <property type="match status" value="1"/>
</dbReference>
<feature type="chain" id="PRO_5047370144" evidence="13">
    <location>
        <begin position="38"/>
        <end position="772"/>
    </location>
</feature>
<feature type="domain" description="TonB-dependent receptor plug" evidence="15">
    <location>
        <begin position="64"/>
        <end position="173"/>
    </location>
</feature>
<keyword evidence="13" id="KW-0732">Signal</keyword>
<dbReference type="PANTHER" id="PTHR32552">
    <property type="entry name" value="FERRICHROME IRON RECEPTOR-RELATED"/>
    <property type="match status" value="1"/>
</dbReference>
<dbReference type="InterPro" id="IPR036942">
    <property type="entry name" value="Beta-barrel_TonB_sf"/>
</dbReference>
<organism evidence="16 17">
    <name type="scientific">Rheinheimera maricola</name>
    <dbReference type="NCBI Taxonomy" id="2793282"/>
    <lineage>
        <taxon>Bacteria</taxon>
        <taxon>Pseudomonadati</taxon>
        <taxon>Pseudomonadota</taxon>
        <taxon>Gammaproteobacteria</taxon>
        <taxon>Chromatiales</taxon>
        <taxon>Chromatiaceae</taxon>
        <taxon>Rheinheimera</taxon>
    </lineage>
</organism>
<evidence type="ECO:0000256" key="5">
    <source>
        <dbReference type="ARBA" id="ARBA00022692"/>
    </source>
</evidence>
<dbReference type="Gene3D" id="2.40.170.20">
    <property type="entry name" value="TonB-dependent receptor, beta-barrel domain"/>
    <property type="match status" value="1"/>
</dbReference>
<dbReference type="Proteomes" id="UP000663814">
    <property type="component" value="Unassembled WGS sequence"/>
</dbReference>
<evidence type="ECO:0000256" key="9">
    <source>
        <dbReference type="ARBA" id="ARBA00023136"/>
    </source>
</evidence>
<keyword evidence="16" id="KW-0675">Receptor</keyword>
<evidence type="ECO:0000313" key="16">
    <source>
        <dbReference type="EMBL" id="MBZ9611493.1"/>
    </source>
</evidence>
<comment type="subcellular location">
    <subcellularLocation>
        <location evidence="1 11">Cell outer membrane</location>
        <topology evidence="1 11">Multi-pass membrane protein</topology>
    </subcellularLocation>
</comment>
<evidence type="ECO:0000256" key="11">
    <source>
        <dbReference type="PROSITE-ProRule" id="PRU01360"/>
    </source>
</evidence>
<dbReference type="EMBL" id="JAERPS020000002">
    <property type="protein sequence ID" value="MBZ9611493.1"/>
    <property type="molecule type" value="Genomic_DNA"/>
</dbReference>
<keyword evidence="8 12" id="KW-0798">TonB box</keyword>
<keyword evidence="4" id="KW-0410">Iron transport</keyword>
<feature type="domain" description="TonB-dependent receptor-like beta-barrel" evidence="14">
    <location>
        <begin position="266"/>
        <end position="721"/>
    </location>
</feature>
<dbReference type="PROSITE" id="PS52016">
    <property type="entry name" value="TONB_DEPENDENT_REC_3"/>
    <property type="match status" value="1"/>
</dbReference>
<evidence type="ECO:0000256" key="8">
    <source>
        <dbReference type="ARBA" id="ARBA00023077"/>
    </source>
</evidence>
<evidence type="ECO:0000259" key="14">
    <source>
        <dbReference type="Pfam" id="PF00593"/>
    </source>
</evidence>
<name>A0ABS7X7G8_9GAMM</name>
<keyword evidence="7" id="KW-0406">Ion transport</keyword>
<proteinExistence type="inferred from homology"/>